<dbReference type="Pfam" id="PF00031">
    <property type="entry name" value="Cystatin"/>
    <property type="match status" value="1"/>
</dbReference>
<dbReference type="AlphaFoldDB" id="A0A556U776"/>
<comment type="similarity">
    <text evidence="1">Belongs to the cystatin family.</text>
</comment>
<dbReference type="GO" id="GO:0005615">
    <property type="term" value="C:extracellular space"/>
    <property type="evidence" value="ECO:0007669"/>
    <property type="project" value="TreeGrafter"/>
</dbReference>
<dbReference type="GO" id="GO:0005737">
    <property type="term" value="C:cytoplasm"/>
    <property type="evidence" value="ECO:0007669"/>
    <property type="project" value="TreeGrafter"/>
</dbReference>
<dbReference type="OrthoDB" id="1908104at2759"/>
<dbReference type="SMART" id="SM00043">
    <property type="entry name" value="CY"/>
    <property type="match status" value="1"/>
</dbReference>
<dbReference type="EMBL" id="VCAZ01000057">
    <property type="protein sequence ID" value="TSN48515.1"/>
    <property type="molecule type" value="Genomic_DNA"/>
</dbReference>
<evidence type="ECO:0000256" key="3">
    <source>
        <dbReference type="SAM" id="SignalP"/>
    </source>
</evidence>
<gene>
    <name evidence="5" type="ORF">Baya_9030</name>
</gene>
<reference evidence="5 6" key="1">
    <citation type="journal article" date="2019" name="Genome Biol. Evol.">
        <title>Whole-Genome Sequencing of the Giant Devil Catfish, Bagarius yarrelli.</title>
        <authorList>
            <person name="Jiang W."/>
            <person name="Lv Y."/>
            <person name="Cheng L."/>
            <person name="Yang K."/>
            <person name="Chao B."/>
            <person name="Wang X."/>
            <person name="Li Y."/>
            <person name="Pan X."/>
            <person name="You X."/>
            <person name="Zhang Y."/>
            <person name="Yang J."/>
            <person name="Li J."/>
            <person name="Zhang X."/>
            <person name="Liu S."/>
            <person name="Sun C."/>
            <person name="Yang J."/>
            <person name="Shi Q."/>
        </authorList>
    </citation>
    <scope>NUCLEOTIDE SEQUENCE [LARGE SCALE GENOMIC DNA]</scope>
    <source>
        <strain evidence="5">JWS20170419001</strain>
        <tissue evidence="5">Muscle</tissue>
    </source>
</reference>
<sequence>MLVKVVAPLLAVFLAVTSSDLVGAPVNADLNNPEVQEALRFAVAQYNSESNSVYISHVIKVISVQTQVVAGVKYIFTIEMAQTNCKKEEAEQICTVNSDPAIAQPHECKFAVWSQPWQSSMQLIENTC</sequence>
<dbReference type="GO" id="GO:0031982">
    <property type="term" value="C:vesicle"/>
    <property type="evidence" value="ECO:0007669"/>
    <property type="project" value="TreeGrafter"/>
</dbReference>
<keyword evidence="2" id="KW-1015">Disulfide bond</keyword>
<keyword evidence="6" id="KW-1185">Reference proteome</keyword>
<evidence type="ECO:0000313" key="6">
    <source>
        <dbReference type="Proteomes" id="UP000319801"/>
    </source>
</evidence>
<accession>A0A556U776</accession>
<feature type="domain" description="Cystatin" evidence="4">
    <location>
        <begin position="20"/>
        <end position="128"/>
    </location>
</feature>
<dbReference type="CDD" id="cd00042">
    <property type="entry name" value="CY"/>
    <property type="match status" value="1"/>
</dbReference>
<keyword evidence="3" id="KW-0732">Signal</keyword>
<dbReference type="PANTHER" id="PTHR46186">
    <property type="entry name" value="CYSTATIN"/>
    <property type="match status" value="1"/>
</dbReference>
<proteinExistence type="inferred from homology"/>
<name>A0A556U776_BAGYA</name>
<dbReference type="InterPro" id="IPR000010">
    <property type="entry name" value="Cystatin_dom"/>
</dbReference>
<organism evidence="5 6">
    <name type="scientific">Bagarius yarrelli</name>
    <name type="common">Goonch</name>
    <name type="synonym">Bagrus yarrelli</name>
    <dbReference type="NCBI Taxonomy" id="175774"/>
    <lineage>
        <taxon>Eukaryota</taxon>
        <taxon>Metazoa</taxon>
        <taxon>Chordata</taxon>
        <taxon>Craniata</taxon>
        <taxon>Vertebrata</taxon>
        <taxon>Euteleostomi</taxon>
        <taxon>Actinopterygii</taxon>
        <taxon>Neopterygii</taxon>
        <taxon>Teleostei</taxon>
        <taxon>Ostariophysi</taxon>
        <taxon>Siluriformes</taxon>
        <taxon>Sisoridae</taxon>
        <taxon>Sisorinae</taxon>
        <taxon>Bagarius</taxon>
    </lineage>
</organism>
<dbReference type="Gene3D" id="3.10.450.10">
    <property type="match status" value="1"/>
</dbReference>
<dbReference type="InterPro" id="IPR018073">
    <property type="entry name" value="Prot_inh_cystat_CS"/>
</dbReference>
<dbReference type="InterPro" id="IPR046350">
    <property type="entry name" value="Cystatin_sf"/>
</dbReference>
<feature type="chain" id="PRO_5022240761" evidence="3">
    <location>
        <begin position="20"/>
        <end position="128"/>
    </location>
</feature>
<dbReference type="FunFam" id="3.10.450.10:FF:000004">
    <property type="entry name" value="Cystatin C"/>
    <property type="match status" value="1"/>
</dbReference>
<protein>
    <submittedName>
        <fullName evidence="5">Cystatin</fullName>
    </submittedName>
</protein>
<comment type="caution">
    <text evidence="5">The sequence shown here is derived from an EMBL/GenBank/DDBJ whole genome shotgun (WGS) entry which is preliminary data.</text>
</comment>
<dbReference type="Proteomes" id="UP000319801">
    <property type="component" value="Unassembled WGS sequence"/>
</dbReference>
<dbReference type="SUPFAM" id="SSF54403">
    <property type="entry name" value="Cystatin/monellin"/>
    <property type="match status" value="1"/>
</dbReference>
<evidence type="ECO:0000313" key="5">
    <source>
        <dbReference type="EMBL" id="TSN48515.1"/>
    </source>
</evidence>
<feature type="signal peptide" evidence="3">
    <location>
        <begin position="1"/>
        <end position="19"/>
    </location>
</feature>
<dbReference type="PANTHER" id="PTHR46186:SF12">
    <property type="entry name" value="CYSTATIN C (AMYLOID ANGIOPATHY AND CEREBRAL HEMORRHAGE)-RELATED"/>
    <property type="match status" value="1"/>
</dbReference>
<dbReference type="GO" id="GO:0004869">
    <property type="term" value="F:cysteine-type endopeptidase inhibitor activity"/>
    <property type="evidence" value="ECO:0007669"/>
    <property type="project" value="InterPro"/>
</dbReference>
<evidence type="ECO:0000259" key="4">
    <source>
        <dbReference type="SMART" id="SM00043"/>
    </source>
</evidence>
<evidence type="ECO:0000256" key="2">
    <source>
        <dbReference type="ARBA" id="ARBA00023157"/>
    </source>
</evidence>
<evidence type="ECO:0000256" key="1">
    <source>
        <dbReference type="ARBA" id="ARBA00009403"/>
    </source>
</evidence>
<dbReference type="PROSITE" id="PS00287">
    <property type="entry name" value="CYSTATIN"/>
    <property type="match status" value="1"/>
</dbReference>